<dbReference type="AlphaFoldDB" id="A0A7G7WYU2"/>
<accession>A0A7G7WYU2</accession>
<keyword evidence="5" id="KW-1133">Transmembrane helix</keyword>
<keyword evidence="7" id="KW-1015">Disulfide bond</keyword>
<evidence type="ECO:0000256" key="4">
    <source>
        <dbReference type="ARBA" id="ARBA00022737"/>
    </source>
</evidence>
<dbReference type="PANTHER" id="PTHR46096:SF3">
    <property type="entry name" value="PERFORIN-1"/>
    <property type="match status" value="1"/>
</dbReference>
<proteinExistence type="evidence at transcript level"/>
<dbReference type="InterPro" id="IPR052784">
    <property type="entry name" value="Perforin-1_pore-forming"/>
</dbReference>
<dbReference type="GO" id="GO:0022829">
    <property type="term" value="F:wide pore channel activity"/>
    <property type="evidence" value="ECO:0007669"/>
    <property type="project" value="TreeGrafter"/>
</dbReference>
<evidence type="ECO:0000256" key="5">
    <source>
        <dbReference type="ARBA" id="ARBA00022989"/>
    </source>
</evidence>
<comment type="subcellular location">
    <subcellularLocation>
        <location evidence="1">Membrane</location>
        <topology evidence="1">Single-pass membrane protein</topology>
    </subcellularLocation>
</comment>
<reference evidence="9" key="2">
    <citation type="submission" date="2020-07" db="EMBL/GenBank/DDBJ databases">
        <authorList>
            <person name="Klompen A.L."/>
            <person name="Macrander J."/>
            <person name="Reitzel A.M."/>
            <person name="Stampar S.N."/>
        </authorList>
    </citation>
    <scope>NUCLEOTIDE SEQUENCE</scope>
</reference>
<reference evidence="9" key="1">
    <citation type="journal article" date="2020" name="Mar. Drugs">
        <title>Transcriptomic Analysis of Four Cerianthid (Cnidaria, Ceriantharia) Venoms.</title>
        <authorList>
            <person name="Klompen A.M.L."/>
            <person name="Macrander J."/>
            <person name="Reitzel A.M."/>
            <person name="Stampar S.N."/>
        </authorList>
    </citation>
    <scope>NUCLEOTIDE SEQUENCE</scope>
</reference>
<evidence type="ECO:0000256" key="1">
    <source>
        <dbReference type="ARBA" id="ARBA00004167"/>
    </source>
</evidence>
<keyword evidence="4" id="KW-0677">Repeat</keyword>
<dbReference type="EMBL" id="MT747497">
    <property type="protein sequence ID" value="QNH72431.1"/>
    <property type="molecule type" value="mRNA"/>
</dbReference>
<name>A0A7G7WYU2_9CNID</name>
<evidence type="ECO:0000259" key="8">
    <source>
        <dbReference type="PROSITE" id="PS51412"/>
    </source>
</evidence>
<dbReference type="FunFam" id="2.20.100.10:FF:000007">
    <property type="entry name" value="Thrombospondin 1"/>
    <property type="match status" value="1"/>
</dbReference>
<dbReference type="SMART" id="SM00457">
    <property type="entry name" value="MACPF"/>
    <property type="match status" value="1"/>
</dbReference>
<dbReference type="InterPro" id="IPR036383">
    <property type="entry name" value="TSP1_rpt_sf"/>
</dbReference>
<dbReference type="PANTHER" id="PTHR46096">
    <property type="entry name" value="PERFORIN-1"/>
    <property type="match status" value="1"/>
</dbReference>
<keyword evidence="3" id="KW-0732">Signal</keyword>
<keyword evidence="6" id="KW-0472">Membrane</keyword>
<evidence type="ECO:0000256" key="7">
    <source>
        <dbReference type="ARBA" id="ARBA00023157"/>
    </source>
</evidence>
<dbReference type="SUPFAM" id="SSF82895">
    <property type="entry name" value="TSP-1 type 1 repeat"/>
    <property type="match status" value="1"/>
</dbReference>
<feature type="domain" description="MACPF" evidence="8">
    <location>
        <begin position="189"/>
        <end position="550"/>
    </location>
</feature>
<keyword evidence="2" id="KW-0812">Transmembrane</keyword>
<evidence type="ECO:0000256" key="6">
    <source>
        <dbReference type="ARBA" id="ARBA00023136"/>
    </source>
</evidence>
<dbReference type="SMART" id="SM00209">
    <property type="entry name" value="TSP1"/>
    <property type="match status" value="1"/>
</dbReference>
<dbReference type="Gene3D" id="2.20.100.10">
    <property type="entry name" value="Thrombospondin type-1 (TSP1) repeat"/>
    <property type="match status" value="1"/>
</dbReference>
<dbReference type="Pfam" id="PF01823">
    <property type="entry name" value="MACPF"/>
    <property type="match status" value="1"/>
</dbReference>
<dbReference type="InterPro" id="IPR020864">
    <property type="entry name" value="MACPF"/>
</dbReference>
<dbReference type="PRINTS" id="PR01705">
    <property type="entry name" value="TSP1REPEAT"/>
</dbReference>
<evidence type="ECO:0000256" key="3">
    <source>
        <dbReference type="ARBA" id="ARBA00022729"/>
    </source>
</evidence>
<sequence>MNSSTTQEQVIYHVMSTTSLSWVVMLLVLCCDRGDTLQLPYPKSKVGPCPSSCEGGECTEIAVTGLFYVKDVLGDCSYTCDSYKWGSKGFGQCWGTGVSRTDGCIGLKNVQCQCQKLVTTTDCIKEGKVVDGQWASWSKWAACSKACDGGVRSRWRLCNNPTPQYGGKVCLGLAREEGDCSTQSCSPCRSDVQSDCPSWIPQYNTAGEGFDIMTFKPMITNIIEMKQFGRCEKHSETNQCLRIPSSVQEWKYRPMCYQDITDETYTSVKELDKMQEDFVSESWKVGLDGKVELPIDVGVFGSFSAEASFAGSNSDFSAWSRRQAESSKTQYQNIELNCQLYEFTLTPSKLPLTSAFSNSLKLLPANLSITSMRDYSQFMHDFGSHYFDKIVLGGRIKSITAILQSDLEEYTMTASDVKDCLSMEAKARLGFSAIDLIDISLGASGEYNKCTRKSSSSNQYLYTSNFISKRNVLIRGGSLDTQKDLLFSSATQINYQRWLADIKYNPGVYKYSTLPLYRLLRKLDQEQQSGQRPRVFHNLTKKAENLRKVTIKYIRGKMDEIDCDILDEKPKWCISSATSQCMNIGLLVVACFSYMLLTK</sequence>
<dbReference type="GO" id="GO:0016020">
    <property type="term" value="C:membrane"/>
    <property type="evidence" value="ECO:0007669"/>
    <property type="project" value="UniProtKB-SubCell"/>
</dbReference>
<dbReference type="GO" id="GO:0051607">
    <property type="term" value="P:defense response to virus"/>
    <property type="evidence" value="ECO:0007669"/>
    <property type="project" value="TreeGrafter"/>
</dbReference>
<dbReference type="Pfam" id="PF00090">
    <property type="entry name" value="TSP_1"/>
    <property type="match status" value="1"/>
</dbReference>
<organism evidence="9">
    <name type="scientific">Pachycerianthus borealis</name>
    <dbReference type="NCBI Taxonomy" id="2736680"/>
    <lineage>
        <taxon>Eukaryota</taxon>
        <taxon>Metazoa</taxon>
        <taxon>Cnidaria</taxon>
        <taxon>Anthozoa</taxon>
        <taxon>Ceriantharia</taxon>
        <taxon>Spirularia</taxon>
        <taxon>Cerianthidae</taxon>
        <taxon>Pachycerianthus</taxon>
    </lineage>
</organism>
<dbReference type="PROSITE" id="PS50092">
    <property type="entry name" value="TSP1"/>
    <property type="match status" value="1"/>
</dbReference>
<dbReference type="PROSITE" id="PS51412">
    <property type="entry name" value="MACPF_2"/>
    <property type="match status" value="1"/>
</dbReference>
<evidence type="ECO:0000256" key="2">
    <source>
        <dbReference type="ARBA" id="ARBA00022692"/>
    </source>
</evidence>
<protein>
    <submittedName>
        <fullName evidence="9">Toxin candidate TRINITY_DN25980_c0_g1_i1.p1</fullName>
    </submittedName>
</protein>
<evidence type="ECO:0000313" key="9">
    <source>
        <dbReference type="EMBL" id="QNH72431.1"/>
    </source>
</evidence>
<dbReference type="InterPro" id="IPR000884">
    <property type="entry name" value="TSP1_rpt"/>
</dbReference>